<name>A0A974CI10_XENLA</name>
<dbReference type="EMBL" id="CM004478">
    <property type="protein sequence ID" value="OCT73528.1"/>
    <property type="molecule type" value="Genomic_DNA"/>
</dbReference>
<proteinExistence type="predicted"/>
<dbReference type="AlphaFoldDB" id="A0A974CI10"/>
<organism evidence="1 2">
    <name type="scientific">Xenopus laevis</name>
    <name type="common">African clawed frog</name>
    <dbReference type="NCBI Taxonomy" id="8355"/>
    <lineage>
        <taxon>Eukaryota</taxon>
        <taxon>Metazoa</taxon>
        <taxon>Chordata</taxon>
        <taxon>Craniata</taxon>
        <taxon>Vertebrata</taxon>
        <taxon>Euteleostomi</taxon>
        <taxon>Amphibia</taxon>
        <taxon>Batrachia</taxon>
        <taxon>Anura</taxon>
        <taxon>Pipoidea</taxon>
        <taxon>Pipidae</taxon>
        <taxon>Xenopodinae</taxon>
        <taxon>Xenopus</taxon>
        <taxon>Xenopus</taxon>
    </lineage>
</organism>
<evidence type="ECO:0000313" key="1">
    <source>
        <dbReference type="EMBL" id="OCT73528.1"/>
    </source>
</evidence>
<accession>A0A974CI10</accession>
<gene>
    <name evidence="1" type="ORF">XELAEV_18036505mg</name>
</gene>
<evidence type="ECO:0000313" key="2">
    <source>
        <dbReference type="Proteomes" id="UP000694892"/>
    </source>
</evidence>
<dbReference type="Proteomes" id="UP000694892">
    <property type="component" value="Chromosome 7L"/>
</dbReference>
<sequence length="68" mass="7334">MQIPCRSHVIPAPTAKSLTRPAAPPVTLPFTLTLGAPTNFLPTHFIYTPIILSSPISLIHMCVPPYPS</sequence>
<reference evidence="2" key="1">
    <citation type="journal article" date="2016" name="Nature">
        <title>Genome evolution in the allotetraploid frog Xenopus laevis.</title>
        <authorList>
            <person name="Session A.M."/>
            <person name="Uno Y."/>
            <person name="Kwon T."/>
            <person name="Chapman J.A."/>
            <person name="Toyoda A."/>
            <person name="Takahashi S."/>
            <person name="Fukui A."/>
            <person name="Hikosaka A."/>
            <person name="Suzuki A."/>
            <person name="Kondo M."/>
            <person name="van Heeringen S.J."/>
            <person name="Quigley I."/>
            <person name="Heinz S."/>
            <person name="Ogino H."/>
            <person name="Ochi H."/>
            <person name="Hellsten U."/>
            <person name="Lyons J.B."/>
            <person name="Simakov O."/>
            <person name="Putnam N."/>
            <person name="Stites J."/>
            <person name="Kuroki Y."/>
            <person name="Tanaka T."/>
            <person name="Michiue T."/>
            <person name="Watanabe M."/>
            <person name="Bogdanovic O."/>
            <person name="Lister R."/>
            <person name="Georgiou G."/>
            <person name="Paranjpe S.S."/>
            <person name="van Kruijsbergen I."/>
            <person name="Shu S."/>
            <person name="Carlson J."/>
            <person name="Kinoshita T."/>
            <person name="Ohta Y."/>
            <person name="Mawaribuchi S."/>
            <person name="Jenkins J."/>
            <person name="Grimwood J."/>
            <person name="Schmutz J."/>
            <person name="Mitros T."/>
            <person name="Mozaffari S.V."/>
            <person name="Suzuki Y."/>
            <person name="Haramoto Y."/>
            <person name="Yamamoto T.S."/>
            <person name="Takagi C."/>
            <person name="Heald R."/>
            <person name="Miller K."/>
            <person name="Haudenschild C."/>
            <person name="Kitzman J."/>
            <person name="Nakayama T."/>
            <person name="Izutsu Y."/>
            <person name="Robert J."/>
            <person name="Fortriede J."/>
            <person name="Burns K."/>
            <person name="Lotay V."/>
            <person name="Karimi K."/>
            <person name="Yasuoka Y."/>
            <person name="Dichmann D.S."/>
            <person name="Flajnik M.F."/>
            <person name="Houston D.W."/>
            <person name="Shendure J."/>
            <person name="DuPasquier L."/>
            <person name="Vize P.D."/>
            <person name="Zorn A.M."/>
            <person name="Ito M."/>
            <person name="Marcotte E.M."/>
            <person name="Wallingford J.B."/>
            <person name="Ito Y."/>
            <person name="Asashima M."/>
            <person name="Ueno N."/>
            <person name="Matsuda Y."/>
            <person name="Veenstra G.J."/>
            <person name="Fujiyama A."/>
            <person name="Harland R.M."/>
            <person name="Taira M."/>
            <person name="Rokhsar D.S."/>
        </authorList>
    </citation>
    <scope>NUCLEOTIDE SEQUENCE [LARGE SCALE GENOMIC DNA]</scope>
    <source>
        <strain evidence="2">J</strain>
    </source>
</reference>
<protein>
    <submittedName>
        <fullName evidence="1">Uncharacterized protein</fullName>
    </submittedName>
</protein>